<evidence type="ECO:0000256" key="4">
    <source>
        <dbReference type="ARBA" id="ARBA00022989"/>
    </source>
</evidence>
<proteinExistence type="predicted"/>
<dbReference type="PANTHER" id="PTHR21212:SF0">
    <property type="entry name" value="SEIPIN"/>
    <property type="match status" value="1"/>
</dbReference>
<dbReference type="EMBL" id="OU503053">
    <property type="protein sequence ID" value="CAI9782099.1"/>
    <property type="molecule type" value="Genomic_DNA"/>
</dbReference>
<dbReference type="PANTHER" id="PTHR21212">
    <property type="entry name" value="BERNARDINELLI-SEIP CONGENITAL LIPODYSTROPHY 2 HOMOLOG BSCL2 PROTEIN"/>
    <property type="match status" value="1"/>
</dbReference>
<accession>A0AAD2A5N4</accession>
<keyword evidence="8" id="KW-1185">Reference proteome</keyword>
<sequence>MSASPSQWHNSLLVFPSPLKVRVDFLAADGRTLASLRRPCMLQFRSLPIHLLMTFLKVAPILAGYTSESQKLNINLRGFIEGAMPTACLKVIIEQRAGFLLGAVIPEIYEASVSLELELPLL</sequence>
<dbReference type="Proteomes" id="UP000834106">
    <property type="component" value="Chromosome 18"/>
</dbReference>
<name>A0AAD2A5N4_9LAMI</name>
<comment type="subcellular location">
    <subcellularLocation>
        <location evidence="1">Endoplasmic reticulum membrane</location>
        <topology evidence="1">Multi-pass membrane protein</topology>
    </subcellularLocation>
</comment>
<dbReference type="AlphaFoldDB" id="A0AAD2A5N4"/>
<evidence type="ECO:0000256" key="2">
    <source>
        <dbReference type="ARBA" id="ARBA00022692"/>
    </source>
</evidence>
<reference evidence="7" key="1">
    <citation type="submission" date="2023-05" db="EMBL/GenBank/DDBJ databases">
        <authorList>
            <person name="Huff M."/>
        </authorList>
    </citation>
    <scope>NUCLEOTIDE SEQUENCE</scope>
</reference>
<keyword evidence="3" id="KW-0256">Endoplasmic reticulum</keyword>
<evidence type="ECO:0000256" key="6">
    <source>
        <dbReference type="ARBA" id="ARBA00023136"/>
    </source>
</evidence>
<dbReference type="GO" id="GO:0006629">
    <property type="term" value="P:lipid metabolic process"/>
    <property type="evidence" value="ECO:0007669"/>
    <property type="project" value="UniProtKB-KW"/>
</dbReference>
<protein>
    <submittedName>
        <fullName evidence="7">Uncharacterized protein</fullName>
    </submittedName>
</protein>
<dbReference type="CDD" id="cd23995">
    <property type="entry name" value="Seipin_BSCL2_like"/>
    <property type="match status" value="1"/>
</dbReference>
<keyword evidence="6" id="KW-0472">Membrane</keyword>
<keyword evidence="5" id="KW-0443">Lipid metabolism</keyword>
<evidence type="ECO:0000256" key="1">
    <source>
        <dbReference type="ARBA" id="ARBA00004477"/>
    </source>
</evidence>
<dbReference type="GO" id="GO:0005789">
    <property type="term" value="C:endoplasmic reticulum membrane"/>
    <property type="evidence" value="ECO:0007669"/>
    <property type="project" value="UniProtKB-SubCell"/>
</dbReference>
<evidence type="ECO:0000256" key="3">
    <source>
        <dbReference type="ARBA" id="ARBA00022824"/>
    </source>
</evidence>
<evidence type="ECO:0000313" key="7">
    <source>
        <dbReference type="EMBL" id="CAI9782099.1"/>
    </source>
</evidence>
<dbReference type="Pfam" id="PF06775">
    <property type="entry name" value="Seipin"/>
    <property type="match status" value="1"/>
</dbReference>
<keyword evidence="4" id="KW-1133">Transmembrane helix</keyword>
<keyword evidence="2" id="KW-0812">Transmembrane</keyword>
<dbReference type="InterPro" id="IPR009617">
    <property type="entry name" value="Seipin"/>
</dbReference>
<gene>
    <name evidence="7" type="ORF">FPE_LOCUS29529</name>
</gene>
<evidence type="ECO:0000256" key="5">
    <source>
        <dbReference type="ARBA" id="ARBA00023098"/>
    </source>
</evidence>
<dbReference type="GO" id="GO:0140042">
    <property type="term" value="P:lipid droplet formation"/>
    <property type="evidence" value="ECO:0007669"/>
    <property type="project" value="UniProtKB-ARBA"/>
</dbReference>
<evidence type="ECO:0000313" key="8">
    <source>
        <dbReference type="Proteomes" id="UP000834106"/>
    </source>
</evidence>
<organism evidence="7 8">
    <name type="scientific">Fraxinus pennsylvanica</name>
    <dbReference type="NCBI Taxonomy" id="56036"/>
    <lineage>
        <taxon>Eukaryota</taxon>
        <taxon>Viridiplantae</taxon>
        <taxon>Streptophyta</taxon>
        <taxon>Embryophyta</taxon>
        <taxon>Tracheophyta</taxon>
        <taxon>Spermatophyta</taxon>
        <taxon>Magnoliopsida</taxon>
        <taxon>eudicotyledons</taxon>
        <taxon>Gunneridae</taxon>
        <taxon>Pentapetalae</taxon>
        <taxon>asterids</taxon>
        <taxon>lamiids</taxon>
        <taxon>Lamiales</taxon>
        <taxon>Oleaceae</taxon>
        <taxon>Oleeae</taxon>
        <taxon>Fraxinus</taxon>
    </lineage>
</organism>